<keyword evidence="3" id="KW-1185">Reference proteome</keyword>
<accession>A0ABQ3HW96</accession>
<evidence type="ECO:0000256" key="1">
    <source>
        <dbReference type="SAM" id="SignalP"/>
    </source>
</evidence>
<evidence type="ECO:0008006" key="4">
    <source>
        <dbReference type="Google" id="ProtNLM"/>
    </source>
</evidence>
<evidence type="ECO:0000313" key="3">
    <source>
        <dbReference type="Proteomes" id="UP000620550"/>
    </source>
</evidence>
<feature type="signal peptide" evidence="1">
    <location>
        <begin position="1"/>
        <end position="22"/>
    </location>
</feature>
<dbReference type="Proteomes" id="UP000620550">
    <property type="component" value="Unassembled WGS sequence"/>
</dbReference>
<protein>
    <recommendedName>
        <fullName evidence="4">DUF4836 domain-containing protein</fullName>
    </recommendedName>
</protein>
<feature type="chain" id="PRO_5047124583" description="DUF4836 domain-containing protein" evidence="1">
    <location>
        <begin position="23"/>
        <end position="667"/>
    </location>
</feature>
<gene>
    <name evidence="2" type="ORF">GCM10017764_14770</name>
</gene>
<organism evidence="2 3">
    <name type="scientific">Sphingobacterium griseoflavum</name>
    <dbReference type="NCBI Taxonomy" id="1474952"/>
    <lineage>
        <taxon>Bacteria</taxon>
        <taxon>Pseudomonadati</taxon>
        <taxon>Bacteroidota</taxon>
        <taxon>Sphingobacteriia</taxon>
        <taxon>Sphingobacteriales</taxon>
        <taxon>Sphingobacteriaceae</taxon>
        <taxon>Sphingobacterium</taxon>
    </lineage>
</organism>
<sequence length="667" mass="75677">MMSPKKCLIALFALSTAALAHGQDLLHRVPTQADLVAVVNSQAIVRHSSLEKLNAVLTQLGAFDALQTQHALDIHKFEDFDLAYDRHTYIYKTDTDSSYYLGILIPLKAGHQIEQHIFADLSPEHVAGGFRKAIAKDGKTQLAWNDNSLFLLTGDYKSSFFQHDSIAAAYGLDLPKPTNDWYDMPYAVDSTAAVDNIDIATAWDEAADSAYAVVEGMNDEAIDFDAELYDSIAPLLSDVAGVNVDTLSTNIEGYDLDFDGYSDESYRAEMARNNKNDSIRNQAFSTWIARDFDAFLKPTTEVTRNKKILRFDKQNTLLHIWVKDLNDVYRSALPYEVLTMSLGFDMKNLDYGYQDAVLDFIQDKNVLKLKASVGLDKDVQKIFRKMYKNKVNRKFAKYIPENHLGYLSLNVNTEAYLNSLPALFARWYGPIMPTYSDLVRIGTTAMQIALDEKAIAKVMKGDHVIFINDLKKVTSTYIDYEYDEDYNYREVSKTKEEEIPNFLWMFTSEDQRIFKQLLAFAEKENKASQIDGVFKIAENEKSMPIYVFFKDNLVFVGNDQAQVMAIKENRFSASKDASIKRQIFDHTMVATVHTEKIPAVIQKMGVPIIGSWQKNVNDLSHFGDISIRVNGLKKNRIGGEFAVAFPKENTNALQYLLQQILENVDHK</sequence>
<name>A0ABQ3HW96_9SPHI</name>
<dbReference type="RefSeq" id="WP_189626010.1">
    <property type="nucleotide sequence ID" value="NZ_BNAF01000005.1"/>
</dbReference>
<dbReference type="EMBL" id="BNAF01000005">
    <property type="protein sequence ID" value="GHE32830.1"/>
    <property type="molecule type" value="Genomic_DNA"/>
</dbReference>
<reference evidence="3" key="1">
    <citation type="journal article" date="2019" name="Int. J. Syst. Evol. Microbiol.">
        <title>The Global Catalogue of Microorganisms (GCM) 10K type strain sequencing project: providing services to taxonomists for standard genome sequencing and annotation.</title>
        <authorList>
            <consortium name="The Broad Institute Genomics Platform"/>
            <consortium name="The Broad Institute Genome Sequencing Center for Infectious Disease"/>
            <person name="Wu L."/>
            <person name="Ma J."/>
        </authorList>
    </citation>
    <scope>NUCLEOTIDE SEQUENCE [LARGE SCALE GENOMIC DNA]</scope>
    <source>
        <strain evidence="3">CGMCC 1.12966</strain>
    </source>
</reference>
<keyword evidence="1" id="KW-0732">Signal</keyword>
<evidence type="ECO:0000313" key="2">
    <source>
        <dbReference type="EMBL" id="GHE32830.1"/>
    </source>
</evidence>
<proteinExistence type="predicted"/>
<comment type="caution">
    <text evidence="2">The sequence shown here is derived from an EMBL/GenBank/DDBJ whole genome shotgun (WGS) entry which is preliminary data.</text>
</comment>